<evidence type="ECO:0000313" key="2">
    <source>
        <dbReference type="EMBL" id="PCH63220.1"/>
    </source>
</evidence>
<dbReference type="PANTHER" id="PTHR38040:SF1">
    <property type="entry name" value="UBIQUINONE BIOSYNTHESIS ACCESSORY FACTOR UBIK"/>
    <property type="match status" value="1"/>
</dbReference>
<dbReference type="Proteomes" id="UP000218172">
    <property type="component" value="Unassembled WGS sequence"/>
</dbReference>
<keyword evidence="1" id="KW-0175">Coiled coil</keyword>
<accession>A0A2A4MTR2</accession>
<sequence length="81" mass="9183">MINRQFFDELNGKVQAILPQAGEFGEDLRTKVALTLKTSLDLLSAEEFEGQTQALARAHQRIDQLEVQLAELEQLCNKLKQ</sequence>
<dbReference type="EMBL" id="NVQR01000023">
    <property type="protein sequence ID" value="PCH63220.1"/>
    <property type="molecule type" value="Genomic_DNA"/>
</dbReference>
<evidence type="ECO:0008006" key="4">
    <source>
        <dbReference type="Google" id="ProtNLM"/>
    </source>
</evidence>
<name>A0A2A4MTR2_9GAMM</name>
<gene>
    <name evidence="2" type="ORF">COC19_01255</name>
</gene>
<reference evidence="3" key="1">
    <citation type="submission" date="2017-08" db="EMBL/GenBank/DDBJ databases">
        <title>A dynamic microbial community with high functional redundancy inhabits the cold, oxic subseafloor aquifer.</title>
        <authorList>
            <person name="Tully B.J."/>
            <person name="Wheat C.G."/>
            <person name="Glazer B.T."/>
            <person name="Huber J.A."/>
        </authorList>
    </citation>
    <scope>NUCLEOTIDE SEQUENCE [LARGE SCALE GENOMIC DNA]</scope>
</reference>
<dbReference type="GO" id="GO:0005829">
    <property type="term" value="C:cytosol"/>
    <property type="evidence" value="ECO:0007669"/>
    <property type="project" value="TreeGrafter"/>
</dbReference>
<dbReference type="Pfam" id="PF04380">
    <property type="entry name" value="BMFP"/>
    <property type="match status" value="1"/>
</dbReference>
<feature type="coiled-coil region" evidence="1">
    <location>
        <begin position="48"/>
        <end position="75"/>
    </location>
</feature>
<dbReference type="AlphaFoldDB" id="A0A2A4MTR2"/>
<evidence type="ECO:0000256" key="1">
    <source>
        <dbReference type="SAM" id="Coils"/>
    </source>
</evidence>
<comment type="caution">
    <text evidence="2">The sequence shown here is derived from an EMBL/GenBank/DDBJ whole genome shotgun (WGS) entry which is preliminary data.</text>
</comment>
<dbReference type="PANTHER" id="PTHR38040">
    <property type="entry name" value="UBIQUINONE BIOSYNTHESIS ACCESSORY FACTOR UBIK"/>
    <property type="match status" value="1"/>
</dbReference>
<protein>
    <recommendedName>
        <fullName evidence="4">Ubiquinone biosynthesis accessory factor UbiK</fullName>
    </recommendedName>
</protein>
<proteinExistence type="predicted"/>
<evidence type="ECO:0000313" key="3">
    <source>
        <dbReference type="Proteomes" id="UP000218172"/>
    </source>
</evidence>
<organism evidence="2 3">
    <name type="scientific">SAR86 cluster bacterium</name>
    <dbReference type="NCBI Taxonomy" id="2030880"/>
    <lineage>
        <taxon>Bacteria</taxon>
        <taxon>Pseudomonadati</taxon>
        <taxon>Pseudomonadota</taxon>
        <taxon>Gammaproteobacteria</taxon>
        <taxon>SAR86 cluster</taxon>
    </lineage>
</organism>
<dbReference type="InterPro" id="IPR007475">
    <property type="entry name" value="UbiK"/>
</dbReference>